<dbReference type="InterPro" id="IPR050179">
    <property type="entry name" value="Trans_hexapeptide_repeat"/>
</dbReference>
<dbReference type="RefSeq" id="WP_225551547.1">
    <property type="nucleotide sequence ID" value="NZ_JADEYP010000004.1"/>
</dbReference>
<evidence type="ECO:0000256" key="1">
    <source>
        <dbReference type="ARBA" id="ARBA00007274"/>
    </source>
</evidence>
<name>A0ABS7Z3S2_9SPHI</name>
<gene>
    <name evidence="3" type="ORF">IPZ78_03465</name>
</gene>
<evidence type="ECO:0000313" key="3">
    <source>
        <dbReference type="EMBL" id="MCA5004212.1"/>
    </source>
</evidence>
<dbReference type="PANTHER" id="PTHR43300">
    <property type="entry name" value="ACETYLTRANSFERASE"/>
    <property type="match status" value="1"/>
</dbReference>
<dbReference type="Pfam" id="PF17836">
    <property type="entry name" value="PglD_N"/>
    <property type="match status" value="1"/>
</dbReference>
<comment type="caution">
    <text evidence="3">The sequence shown here is derived from an EMBL/GenBank/DDBJ whole genome shotgun (WGS) entry which is preliminary data.</text>
</comment>
<dbReference type="NCBIfam" id="TIGR03570">
    <property type="entry name" value="NeuD_NnaD"/>
    <property type="match status" value="1"/>
</dbReference>
<dbReference type="Pfam" id="PF00132">
    <property type="entry name" value="Hexapep"/>
    <property type="match status" value="2"/>
</dbReference>
<dbReference type="CDD" id="cd03360">
    <property type="entry name" value="LbH_AT_putative"/>
    <property type="match status" value="1"/>
</dbReference>
<dbReference type="InterPro" id="IPR041561">
    <property type="entry name" value="PglD_N"/>
</dbReference>
<dbReference type="InterPro" id="IPR001451">
    <property type="entry name" value="Hexapep"/>
</dbReference>
<dbReference type="SUPFAM" id="SSF51161">
    <property type="entry name" value="Trimeric LpxA-like enzymes"/>
    <property type="match status" value="1"/>
</dbReference>
<evidence type="ECO:0000259" key="2">
    <source>
        <dbReference type="Pfam" id="PF17836"/>
    </source>
</evidence>
<feature type="domain" description="PglD N-terminal" evidence="2">
    <location>
        <begin position="2"/>
        <end position="78"/>
    </location>
</feature>
<dbReference type="Gene3D" id="3.40.50.20">
    <property type="match status" value="1"/>
</dbReference>
<proteinExistence type="inferred from homology"/>
<reference evidence="3" key="1">
    <citation type="submission" date="2020-10" db="EMBL/GenBank/DDBJ databases">
        <authorList>
            <person name="Lu T."/>
            <person name="Wang Q."/>
            <person name="Han X."/>
        </authorList>
    </citation>
    <scope>NUCLEOTIDE SEQUENCE</scope>
    <source>
        <strain evidence="3">WQ 366</strain>
    </source>
</reference>
<dbReference type="EMBL" id="JADEYP010000004">
    <property type="protein sequence ID" value="MCA5004212.1"/>
    <property type="molecule type" value="Genomic_DNA"/>
</dbReference>
<evidence type="ECO:0000313" key="4">
    <source>
        <dbReference type="Proteomes" id="UP001165302"/>
    </source>
</evidence>
<keyword evidence="4" id="KW-1185">Reference proteome</keyword>
<dbReference type="InterPro" id="IPR020019">
    <property type="entry name" value="AcTrfase_PglD-like"/>
</dbReference>
<accession>A0ABS7Z3S2</accession>
<protein>
    <submittedName>
        <fullName evidence="3">Acetyltransferase</fullName>
    </submittedName>
</protein>
<comment type="similarity">
    <text evidence="1">Belongs to the transferase hexapeptide repeat family.</text>
</comment>
<dbReference type="InterPro" id="IPR011004">
    <property type="entry name" value="Trimer_LpxA-like_sf"/>
</dbReference>
<dbReference type="Gene3D" id="2.160.10.10">
    <property type="entry name" value="Hexapeptide repeat proteins"/>
    <property type="match status" value="1"/>
</dbReference>
<organism evidence="3 4">
    <name type="scientific">Sphingobacterium bovistauri</name>
    <dbReference type="NCBI Taxonomy" id="2781959"/>
    <lineage>
        <taxon>Bacteria</taxon>
        <taxon>Pseudomonadati</taxon>
        <taxon>Bacteroidota</taxon>
        <taxon>Sphingobacteriia</taxon>
        <taxon>Sphingobacteriales</taxon>
        <taxon>Sphingobacteriaceae</taxon>
        <taxon>Sphingobacterium</taxon>
    </lineage>
</organism>
<sequence length="210" mass="22314">MVILGAGGFAKEILQTLEKNLSIEEIVFFDDVSLLSPNDIFNKYPILRSKEELKNYFETKGPNFVLGLGNPKLRAMMADLAKNLGGILSNAIDPNATIGEYCSIGNGATILSQACISNSAQIGEAALIYYNCIVTHDCHIGDYVELSPGSTLLGRVKVGNFTQVGANATILPGVCIGDNCIIGAGAIVTKDVPDNQIVVGNPAKFLKYNS</sequence>
<dbReference type="Proteomes" id="UP001165302">
    <property type="component" value="Unassembled WGS sequence"/>
</dbReference>